<comment type="subcellular location">
    <subcellularLocation>
        <location evidence="1 5">Cytoplasm</location>
    </subcellularLocation>
</comment>
<feature type="repeat" description="ANK" evidence="6">
    <location>
        <begin position="72"/>
        <end position="104"/>
    </location>
</feature>
<reference evidence="10" key="1">
    <citation type="submission" date="2025-08" db="UniProtKB">
        <authorList>
            <consortium name="Ensembl"/>
        </authorList>
    </citation>
    <scope>IDENTIFICATION</scope>
</reference>
<evidence type="ECO:0000256" key="6">
    <source>
        <dbReference type="PROSITE-ProRule" id="PRU00023"/>
    </source>
</evidence>
<dbReference type="Ensembl" id="ENSCCRT00020015602.1">
    <property type="protein sequence ID" value="ENSCCRP00020014164.1"/>
    <property type="gene ID" value="ENSCCRG00020006902.1"/>
</dbReference>
<comment type="subunit">
    <text evidence="5">PP1 comprises a catalytic subunit, and one or several targeting or regulatory subunits.</text>
</comment>
<feature type="repeat" description="ANK" evidence="6">
    <location>
        <begin position="231"/>
        <end position="263"/>
    </location>
</feature>
<dbReference type="Gene3D" id="6.10.140.390">
    <property type="match status" value="1"/>
</dbReference>
<feature type="compositionally biased region" description="Low complexity" evidence="8">
    <location>
        <begin position="445"/>
        <end position="456"/>
    </location>
</feature>
<dbReference type="PRINTS" id="PR01415">
    <property type="entry name" value="ANKYRIN"/>
</dbReference>
<dbReference type="Gene3D" id="1.25.40.20">
    <property type="entry name" value="Ankyrin repeat-containing domain"/>
    <property type="match status" value="2"/>
</dbReference>
<evidence type="ECO:0000256" key="8">
    <source>
        <dbReference type="SAM" id="MobiDB-lite"/>
    </source>
</evidence>
<protein>
    <recommendedName>
        <fullName evidence="5">Protein phosphatase 1 regulatory subunit</fullName>
    </recommendedName>
</protein>
<evidence type="ECO:0000256" key="3">
    <source>
        <dbReference type="ARBA" id="ARBA00022737"/>
    </source>
</evidence>
<feature type="compositionally biased region" description="Pro residues" evidence="8">
    <location>
        <begin position="380"/>
        <end position="391"/>
    </location>
</feature>
<evidence type="ECO:0000256" key="4">
    <source>
        <dbReference type="ARBA" id="ARBA00023043"/>
    </source>
</evidence>
<keyword evidence="2 5" id="KW-0963">Cytoplasm</keyword>
<dbReference type="InterPro" id="IPR031775">
    <property type="entry name" value="PRKG1_interact"/>
</dbReference>
<name>A0A8C2CLT3_CYPCA</name>
<evidence type="ECO:0000313" key="10">
    <source>
        <dbReference type="Ensembl" id="ENSCCRP00020014164.1"/>
    </source>
</evidence>
<dbReference type="Proteomes" id="UP000694701">
    <property type="component" value="Unplaced"/>
</dbReference>
<feature type="coiled-coil region" evidence="7">
    <location>
        <begin position="789"/>
        <end position="861"/>
    </location>
</feature>
<proteinExistence type="predicted"/>
<dbReference type="GO" id="GO:0019208">
    <property type="term" value="F:phosphatase regulator activity"/>
    <property type="evidence" value="ECO:0007669"/>
    <property type="project" value="UniProtKB-UniRule"/>
</dbReference>
<sequence>MKMADAKQKRNEQLKRWIGSETDLEPPVLKKKKTKVKFDDGAVFLAACSSGDTEEVLRMLDRGADINYANVDGLTALHQACIDDNVDMVTFLVEHGACINQPDNEGWIPLHAAASCGYLDIAEYLISQGANVGVVNSEGETPLDIAEEEAMEELLQNEINRQGVDIESARKEEERIMLRDARQWLNSGQINDVRHTKSGGTALHVAAAKGYTEVLKLLIQAGYDVNIKDYDGWTPLHAAAHWGKEEACRILVEHLCDMDMVNKVGQTAFDVADEDILGYLEELQKKQNLLLSEKKDVKKSPLIETTTTGDNNQSVKPLKSKETLLLEPEKTVPRIETLEPEKVDEEEGEGKKDESSCSSEEEEEEDSESENEAGTCLKHCPPPTPTPPPLCTPAGKVSPKEEERKDESPASWRLGLRKTGSYGALAEISTTKEAQKEKDTAGVMRSASSPRLSSSLDNKDKEKEKEKTRLAYVAPSIPRRHVSTSDIDEKENRDSAASLVRSGSYTRRRWEEDLKNSDGTASQNRTSSYQRRLAFLLVLLARSSDFQRDGQNQSLASTKVRVASAGGVSTLNCEDLVSLCCVYRSYLTPVRDEESESQRKARSRQARQSRRSTQGVTLTDLQEAEKTIGRSRPTRPREEEKEEKEKQDKEKQEEKKETETKEDDYRSRYRSFEEVRKTPFFSPFTENSAVCGILTSILSDRKDKEDDAEDKSQPRSIRDRRRPREKRRSTGVSFWTQDVRNFWPLTQTHSRWTLIQKTSWKLYNQTPICHHRGIGESRRPYSRFERDDTNDYKKLYEQILAENEKLKAQLRDTELELADLKLQLEKATQERRALERKISEMEEELKTLPDLKADNQRLKDENGALIRVISKLSK</sequence>
<dbReference type="InterPro" id="IPR017401">
    <property type="entry name" value="MYPT1/MYPT2/Mbs85"/>
</dbReference>
<dbReference type="Pfam" id="PF12796">
    <property type="entry name" value="Ank_2"/>
    <property type="match status" value="2"/>
</dbReference>
<dbReference type="FunFam" id="1.25.40.20:FF:000876">
    <property type="entry name" value="Protein phosphatase 1 regulatory subunit 12A"/>
    <property type="match status" value="1"/>
</dbReference>
<dbReference type="FunFam" id="1.25.40.20:FF:000004">
    <property type="entry name" value="Phosphatase 1 regulatory subunit 12A"/>
    <property type="match status" value="1"/>
</dbReference>
<evidence type="ECO:0000259" key="9">
    <source>
        <dbReference type="Pfam" id="PF15898"/>
    </source>
</evidence>
<keyword evidence="4 6" id="KW-0040">ANK repeat</keyword>
<feature type="region of interest" description="Disordered" evidence="8">
    <location>
        <begin position="592"/>
        <end position="666"/>
    </location>
</feature>
<feature type="compositionally biased region" description="Basic and acidic residues" evidence="8">
    <location>
        <begin position="457"/>
        <end position="469"/>
    </location>
</feature>
<keyword evidence="3" id="KW-0677">Repeat</keyword>
<dbReference type="PIRSF" id="PIRSF038141">
    <property type="entry name" value="PP1_12ABC_vert"/>
    <property type="match status" value="1"/>
</dbReference>
<dbReference type="Pfam" id="PF15898">
    <property type="entry name" value="PRKG1_interact"/>
    <property type="match status" value="1"/>
</dbReference>
<evidence type="ECO:0000256" key="7">
    <source>
        <dbReference type="SAM" id="Coils"/>
    </source>
</evidence>
<feature type="compositionally biased region" description="Acidic residues" evidence="8">
    <location>
        <begin position="359"/>
        <end position="371"/>
    </location>
</feature>
<dbReference type="PANTHER" id="PTHR24179:SF20">
    <property type="entry name" value="PROTEIN PHOSPHATASE 1 REGULATORY SUBUNIT 12A"/>
    <property type="match status" value="1"/>
</dbReference>
<dbReference type="SUPFAM" id="SSF48403">
    <property type="entry name" value="Ankyrin repeat"/>
    <property type="match status" value="1"/>
</dbReference>
<dbReference type="PANTHER" id="PTHR24179">
    <property type="entry name" value="PROTEIN PHOSPHATASE 1 REGULATORY SUBUNIT 12"/>
    <property type="match status" value="1"/>
</dbReference>
<feature type="compositionally biased region" description="Basic and acidic residues" evidence="8">
    <location>
        <begin position="701"/>
        <end position="717"/>
    </location>
</feature>
<feature type="compositionally biased region" description="Basic and acidic residues" evidence="8">
    <location>
        <begin position="635"/>
        <end position="666"/>
    </location>
</feature>
<feature type="repeat" description="ANK" evidence="6">
    <location>
        <begin position="105"/>
        <end position="137"/>
    </location>
</feature>
<dbReference type="InterPro" id="IPR036770">
    <property type="entry name" value="Ankyrin_rpt-contain_sf"/>
</dbReference>
<feature type="repeat" description="ANK" evidence="6">
    <location>
        <begin position="198"/>
        <end position="230"/>
    </location>
</feature>
<feature type="region of interest" description="Disordered" evidence="8">
    <location>
        <begin position="302"/>
        <end position="502"/>
    </location>
</feature>
<evidence type="ECO:0000256" key="2">
    <source>
        <dbReference type="ARBA" id="ARBA00022490"/>
    </source>
</evidence>
<feature type="compositionally biased region" description="Polar residues" evidence="8">
    <location>
        <begin position="303"/>
        <end position="315"/>
    </location>
</feature>
<feature type="region of interest" description="Disordered" evidence="8">
    <location>
        <begin position="701"/>
        <end position="730"/>
    </location>
</feature>
<feature type="domain" description="cGMP-dependent protein kinase interacting" evidence="9">
    <location>
        <begin position="791"/>
        <end position="874"/>
    </location>
</feature>
<dbReference type="PROSITE" id="PS50088">
    <property type="entry name" value="ANK_REPEAT"/>
    <property type="match status" value="4"/>
</dbReference>
<dbReference type="GO" id="GO:0019901">
    <property type="term" value="F:protein kinase binding"/>
    <property type="evidence" value="ECO:0007669"/>
    <property type="project" value="InterPro"/>
</dbReference>
<feature type="compositionally biased region" description="Basic and acidic residues" evidence="8">
    <location>
        <begin position="319"/>
        <end position="341"/>
    </location>
</feature>
<dbReference type="GO" id="GO:0030018">
    <property type="term" value="C:Z disc"/>
    <property type="evidence" value="ECO:0007669"/>
    <property type="project" value="TreeGrafter"/>
</dbReference>
<dbReference type="InterPro" id="IPR051226">
    <property type="entry name" value="PP1_Regulatory_Subunit"/>
</dbReference>
<dbReference type="GO" id="GO:0007165">
    <property type="term" value="P:signal transduction"/>
    <property type="evidence" value="ECO:0007669"/>
    <property type="project" value="InterPro"/>
</dbReference>
<organism evidence="10 11">
    <name type="scientific">Cyprinus carpio</name>
    <name type="common">Common carp</name>
    <dbReference type="NCBI Taxonomy" id="7962"/>
    <lineage>
        <taxon>Eukaryota</taxon>
        <taxon>Metazoa</taxon>
        <taxon>Chordata</taxon>
        <taxon>Craniata</taxon>
        <taxon>Vertebrata</taxon>
        <taxon>Euteleostomi</taxon>
        <taxon>Actinopterygii</taxon>
        <taxon>Neopterygii</taxon>
        <taxon>Teleostei</taxon>
        <taxon>Ostariophysi</taxon>
        <taxon>Cypriniformes</taxon>
        <taxon>Cyprinidae</taxon>
        <taxon>Cyprininae</taxon>
        <taxon>Cyprinus</taxon>
    </lineage>
</organism>
<keyword evidence="7" id="KW-0175">Coiled coil</keyword>
<feature type="compositionally biased region" description="Basic residues" evidence="8">
    <location>
        <begin position="718"/>
        <end position="729"/>
    </location>
</feature>
<dbReference type="GO" id="GO:0004857">
    <property type="term" value="F:enzyme inhibitor activity"/>
    <property type="evidence" value="ECO:0007669"/>
    <property type="project" value="TreeGrafter"/>
</dbReference>
<dbReference type="GO" id="GO:0031672">
    <property type="term" value="C:A band"/>
    <property type="evidence" value="ECO:0007669"/>
    <property type="project" value="TreeGrafter"/>
</dbReference>
<feature type="compositionally biased region" description="Basic residues" evidence="8">
    <location>
        <begin position="600"/>
        <end position="610"/>
    </location>
</feature>
<dbReference type="SMART" id="SM00248">
    <property type="entry name" value="ANK"/>
    <property type="match status" value="6"/>
</dbReference>
<dbReference type="InterPro" id="IPR002110">
    <property type="entry name" value="Ankyrin_rpt"/>
</dbReference>
<dbReference type="PROSITE" id="PS50297">
    <property type="entry name" value="ANK_REP_REGION"/>
    <property type="match status" value="4"/>
</dbReference>
<evidence type="ECO:0000256" key="1">
    <source>
        <dbReference type="ARBA" id="ARBA00004496"/>
    </source>
</evidence>
<feature type="compositionally biased region" description="Basic and acidic residues" evidence="8">
    <location>
        <begin position="398"/>
        <end position="408"/>
    </location>
</feature>
<dbReference type="Gene3D" id="6.10.250.1820">
    <property type="match status" value="1"/>
</dbReference>
<evidence type="ECO:0000313" key="11">
    <source>
        <dbReference type="Proteomes" id="UP000694701"/>
    </source>
</evidence>
<dbReference type="AlphaFoldDB" id="A0A8C2CLT3"/>
<accession>A0A8C2CLT3</accession>
<evidence type="ECO:0000256" key="5">
    <source>
        <dbReference type="PIRNR" id="PIRNR038141"/>
    </source>
</evidence>